<keyword evidence="2" id="KW-1185">Reference proteome</keyword>
<gene>
    <name evidence="1" type="ORF">H5410_015152</name>
</gene>
<sequence length="129" mass="14810">MTDKEDTKQEIIDNLRLQKVLGMNSLADLVEIQSWTHLFMTKCPILHEEQVREFYYNVDFTEDGSLNTLVGDKSVHLNKEVLGGILEVPREGTRSVVGKLWSQNFANERSKLPNMHCAGIQKKLMKGEY</sequence>
<dbReference type="Proteomes" id="UP000824120">
    <property type="component" value="Chromosome 3"/>
</dbReference>
<protein>
    <submittedName>
        <fullName evidence="1">Uncharacterized protein</fullName>
    </submittedName>
</protein>
<reference evidence="1 2" key="1">
    <citation type="submission" date="2020-09" db="EMBL/GenBank/DDBJ databases">
        <title>De no assembly of potato wild relative species, Solanum commersonii.</title>
        <authorList>
            <person name="Cho K."/>
        </authorList>
    </citation>
    <scope>NUCLEOTIDE SEQUENCE [LARGE SCALE GENOMIC DNA]</scope>
    <source>
        <strain evidence="1">LZ3.2</strain>
        <tissue evidence="1">Leaf</tissue>
    </source>
</reference>
<evidence type="ECO:0000313" key="1">
    <source>
        <dbReference type="EMBL" id="KAG5615328.1"/>
    </source>
</evidence>
<evidence type="ECO:0000313" key="2">
    <source>
        <dbReference type="Proteomes" id="UP000824120"/>
    </source>
</evidence>
<dbReference type="AlphaFoldDB" id="A0A9J5ZT22"/>
<comment type="caution">
    <text evidence="1">The sequence shown here is derived from an EMBL/GenBank/DDBJ whole genome shotgun (WGS) entry which is preliminary data.</text>
</comment>
<organism evidence="1 2">
    <name type="scientific">Solanum commersonii</name>
    <name type="common">Commerson's wild potato</name>
    <name type="synonym">Commerson's nightshade</name>
    <dbReference type="NCBI Taxonomy" id="4109"/>
    <lineage>
        <taxon>Eukaryota</taxon>
        <taxon>Viridiplantae</taxon>
        <taxon>Streptophyta</taxon>
        <taxon>Embryophyta</taxon>
        <taxon>Tracheophyta</taxon>
        <taxon>Spermatophyta</taxon>
        <taxon>Magnoliopsida</taxon>
        <taxon>eudicotyledons</taxon>
        <taxon>Gunneridae</taxon>
        <taxon>Pentapetalae</taxon>
        <taxon>asterids</taxon>
        <taxon>lamiids</taxon>
        <taxon>Solanales</taxon>
        <taxon>Solanaceae</taxon>
        <taxon>Solanoideae</taxon>
        <taxon>Solaneae</taxon>
        <taxon>Solanum</taxon>
    </lineage>
</organism>
<accession>A0A9J5ZT22</accession>
<proteinExistence type="predicted"/>
<name>A0A9J5ZT22_SOLCO</name>
<dbReference type="OrthoDB" id="1303972at2759"/>
<dbReference type="EMBL" id="JACXVP010000003">
    <property type="protein sequence ID" value="KAG5615328.1"/>
    <property type="molecule type" value="Genomic_DNA"/>
</dbReference>